<dbReference type="AlphaFoldDB" id="A0A644UBX7"/>
<organism evidence="1">
    <name type="scientific">bioreactor metagenome</name>
    <dbReference type="NCBI Taxonomy" id="1076179"/>
    <lineage>
        <taxon>unclassified sequences</taxon>
        <taxon>metagenomes</taxon>
        <taxon>ecological metagenomes</taxon>
    </lineage>
</organism>
<gene>
    <name evidence="1" type="ORF">SDC9_22338</name>
</gene>
<evidence type="ECO:0000313" key="1">
    <source>
        <dbReference type="EMBL" id="MPL76493.1"/>
    </source>
</evidence>
<reference evidence="1" key="1">
    <citation type="submission" date="2019-08" db="EMBL/GenBank/DDBJ databases">
        <authorList>
            <person name="Kucharzyk K."/>
            <person name="Murdoch R.W."/>
            <person name="Higgins S."/>
            <person name="Loffler F."/>
        </authorList>
    </citation>
    <scope>NUCLEOTIDE SEQUENCE</scope>
</reference>
<sequence>MMYLKLNADYKQGELVPLLDDAIYVYCDVCKSLHRIEDVSHAAFGSCSFEQLNACEKCSEELQKEDEKKQIAEALGWYPKVTLMMNDRLATIDEMISYIQHKGKNSLVENDSGE</sequence>
<accession>A0A644UBX7</accession>
<proteinExistence type="predicted"/>
<dbReference type="EMBL" id="VSSQ01000097">
    <property type="protein sequence ID" value="MPL76493.1"/>
    <property type="molecule type" value="Genomic_DNA"/>
</dbReference>
<name>A0A644UBX7_9ZZZZ</name>
<comment type="caution">
    <text evidence="1">The sequence shown here is derived from an EMBL/GenBank/DDBJ whole genome shotgun (WGS) entry which is preliminary data.</text>
</comment>
<protein>
    <submittedName>
        <fullName evidence="1">Uncharacterized protein</fullName>
    </submittedName>
</protein>